<dbReference type="EMBL" id="REGN01004008">
    <property type="protein sequence ID" value="RNA19639.1"/>
    <property type="molecule type" value="Genomic_DNA"/>
</dbReference>
<comment type="caution">
    <text evidence="1">The sequence shown here is derived from an EMBL/GenBank/DDBJ whole genome shotgun (WGS) entry which is preliminary data.</text>
</comment>
<organism evidence="1 2">
    <name type="scientific">Brachionus plicatilis</name>
    <name type="common">Marine rotifer</name>
    <name type="synonym">Brachionus muelleri</name>
    <dbReference type="NCBI Taxonomy" id="10195"/>
    <lineage>
        <taxon>Eukaryota</taxon>
        <taxon>Metazoa</taxon>
        <taxon>Spiralia</taxon>
        <taxon>Gnathifera</taxon>
        <taxon>Rotifera</taxon>
        <taxon>Eurotatoria</taxon>
        <taxon>Monogononta</taxon>
        <taxon>Pseudotrocha</taxon>
        <taxon>Ploima</taxon>
        <taxon>Brachionidae</taxon>
        <taxon>Brachionus</taxon>
    </lineage>
</organism>
<protein>
    <submittedName>
        <fullName evidence="1">Uncharacterized protein</fullName>
    </submittedName>
</protein>
<sequence length="83" mass="9645">MIALRRHLLKDESTDISQSYRNVPEKTVYSNNIELFNTLKNLVVDGKFTLFILTKDENNQAKLKTIKAKELVEAPDRFDRFGT</sequence>
<name>A0A3M7R855_BRAPC</name>
<proteinExistence type="predicted"/>
<dbReference type="AlphaFoldDB" id="A0A3M7R855"/>
<gene>
    <name evidence="1" type="ORF">BpHYR1_005285</name>
</gene>
<evidence type="ECO:0000313" key="2">
    <source>
        <dbReference type="Proteomes" id="UP000276133"/>
    </source>
</evidence>
<dbReference type="Proteomes" id="UP000276133">
    <property type="component" value="Unassembled WGS sequence"/>
</dbReference>
<evidence type="ECO:0000313" key="1">
    <source>
        <dbReference type="EMBL" id="RNA19639.1"/>
    </source>
</evidence>
<accession>A0A3M7R855</accession>
<feature type="non-terminal residue" evidence="1">
    <location>
        <position position="83"/>
    </location>
</feature>
<keyword evidence="2" id="KW-1185">Reference proteome</keyword>
<reference evidence="1 2" key="1">
    <citation type="journal article" date="2018" name="Sci. Rep.">
        <title>Genomic signatures of local adaptation to the degree of environmental predictability in rotifers.</title>
        <authorList>
            <person name="Franch-Gras L."/>
            <person name="Hahn C."/>
            <person name="Garcia-Roger E.M."/>
            <person name="Carmona M.J."/>
            <person name="Serra M."/>
            <person name="Gomez A."/>
        </authorList>
    </citation>
    <scope>NUCLEOTIDE SEQUENCE [LARGE SCALE GENOMIC DNA]</scope>
    <source>
        <strain evidence="1">HYR1</strain>
    </source>
</reference>